<dbReference type="Proteomes" id="UP000704712">
    <property type="component" value="Unassembled WGS sequence"/>
</dbReference>
<proteinExistence type="predicted"/>
<comment type="caution">
    <text evidence="2">The sequence shown here is derived from an EMBL/GenBank/DDBJ whole genome shotgun (WGS) entry which is preliminary data.</text>
</comment>
<evidence type="ECO:0000313" key="2">
    <source>
        <dbReference type="EMBL" id="KAF4147788.1"/>
    </source>
</evidence>
<feature type="compositionally biased region" description="Low complexity" evidence="1">
    <location>
        <begin position="1"/>
        <end position="10"/>
    </location>
</feature>
<name>A0A8S9VB61_PHYIN</name>
<feature type="region of interest" description="Disordered" evidence="1">
    <location>
        <begin position="1"/>
        <end position="30"/>
    </location>
</feature>
<protein>
    <submittedName>
        <fullName evidence="2">Uncharacterized protein</fullName>
    </submittedName>
</protein>
<sequence>MAAAIGSVSGDVGGGESAGGDGSSDEIDHTVGININGNLQFTVMAKRRYANAAEDELSCTGKPDAIQATAAQETKRQRKAQYRNGTSDEA</sequence>
<feature type="region of interest" description="Disordered" evidence="1">
    <location>
        <begin position="70"/>
        <end position="90"/>
    </location>
</feature>
<reference evidence="2" key="1">
    <citation type="submission" date="2020-03" db="EMBL/GenBank/DDBJ databases">
        <title>Hybrid Assembly of Korean Phytophthora infestans isolates.</title>
        <authorList>
            <person name="Prokchorchik M."/>
            <person name="Lee Y."/>
            <person name="Seo J."/>
            <person name="Cho J.-H."/>
            <person name="Park Y.-E."/>
            <person name="Jang D.-C."/>
            <person name="Im J.-S."/>
            <person name="Choi J.-G."/>
            <person name="Park H.-J."/>
            <person name="Lee G.-B."/>
            <person name="Lee Y.-G."/>
            <person name="Hong S.-Y."/>
            <person name="Cho K."/>
            <person name="Sohn K.H."/>
        </authorList>
    </citation>
    <scope>NUCLEOTIDE SEQUENCE</scope>
    <source>
        <strain evidence="2">KR_2_A2</strain>
    </source>
</reference>
<organism evidence="2 3">
    <name type="scientific">Phytophthora infestans</name>
    <name type="common">Potato late blight agent</name>
    <name type="synonym">Botrytis infestans</name>
    <dbReference type="NCBI Taxonomy" id="4787"/>
    <lineage>
        <taxon>Eukaryota</taxon>
        <taxon>Sar</taxon>
        <taxon>Stramenopiles</taxon>
        <taxon>Oomycota</taxon>
        <taxon>Peronosporomycetes</taxon>
        <taxon>Peronosporales</taxon>
        <taxon>Peronosporaceae</taxon>
        <taxon>Phytophthora</taxon>
    </lineage>
</organism>
<dbReference type="EMBL" id="JAACNO010000412">
    <property type="protein sequence ID" value="KAF4147788.1"/>
    <property type="molecule type" value="Genomic_DNA"/>
</dbReference>
<feature type="compositionally biased region" description="Gly residues" evidence="1">
    <location>
        <begin position="11"/>
        <end position="22"/>
    </location>
</feature>
<accession>A0A8S9VB61</accession>
<evidence type="ECO:0000313" key="3">
    <source>
        <dbReference type="Proteomes" id="UP000704712"/>
    </source>
</evidence>
<dbReference type="AlphaFoldDB" id="A0A8S9VB61"/>
<gene>
    <name evidence="2" type="ORF">GN958_ATG03143</name>
</gene>
<evidence type="ECO:0000256" key="1">
    <source>
        <dbReference type="SAM" id="MobiDB-lite"/>
    </source>
</evidence>